<feature type="region of interest" description="Disordered" evidence="1">
    <location>
        <begin position="1"/>
        <end position="36"/>
    </location>
</feature>
<feature type="compositionally biased region" description="Pro residues" evidence="1">
    <location>
        <begin position="17"/>
        <end position="36"/>
    </location>
</feature>
<evidence type="ECO:0000256" key="2">
    <source>
        <dbReference type="SAM" id="Phobius"/>
    </source>
</evidence>
<dbReference type="EMBL" id="CP024087">
    <property type="protein sequence ID" value="AYF30619.1"/>
    <property type="molecule type" value="Genomic_DNA"/>
</dbReference>
<sequence length="95" mass="9800">MHPQDPYQQPQPYSPQQYPPPPPPMGHHALPPPPPPAVVVNQQTSKAATVGIWVIVAWLVGPLVVVLLCCAGCMFSGTIGAVTGVDGGASPTSTP</sequence>
<name>A0A386WTH1_9ACTN</name>
<evidence type="ECO:0000256" key="1">
    <source>
        <dbReference type="SAM" id="MobiDB-lite"/>
    </source>
</evidence>
<reference evidence="3 4" key="1">
    <citation type="submission" date="2017-10" db="EMBL/GenBank/DDBJ databases">
        <title>Integration of genomic and chemical information greatly accelerates assignment of the full stereostructure of myelolactone, a potent inhibitor of myeloma from a marine-derived Micromonospora.</title>
        <authorList>
            <person name="Kim M.C."/>
            <person name="Machado H."/>
            <person name="Jensen P.R."/>
            <person name="Fenical W."/>
        </authorList>
    </citation>
    <scope>NUCLEOTIDE SEQUENCE [LARGE SCALE GENOMIC DNA]</scope>
    <source>
        <strain evidence="3 4">CNY-010</strain>
    </source>
</reference>
<evidence type="ECO:0000313" key="3">
    <source>
        <dbReference type="EMBL" id="AYF30619.1"/>
    </source>
</evidence>
<feature type="transmembrane region" description="Helical" evidence="2">
    <location>
        <begin position="50"/>
        <end position="75"/>
    </location>
</feature>
<feature type="compositionally biased region" description="Low complexity" evidence="1">
    <location>
        <begin position="1"/>
        <end position="16"/>
    </location>
</feature>
<dbReference type="KEGG" id="mtua:CSH63_24880"/>
<keyword evidence="2" id="KW-1133">Transmembrane helix</keyword>
<organism evidence="3 4">
    <name type="scientific">Micromonospora tulbaghiae</name>
    <dbReference type="NCBI Taxonomy" id="479978"/>
    <lineage>
        <taxon>Bacteria</taxon>
        <taxon>Bacillati</taxon>
        <taxon>Actinomycetota</taxon>
        <taxon>Actinomycetes</taxon>
        <taxon>Micromonosporales</taxon>
        <taxon>Micromonosporaceae</taxon>
        <taxon>Micromonospora</taxon>
    </lineage>
</organism>
<keyword evidence="2" id="KW-0472">Membrane</keyword>
<accession>A0A386WTH1</accession>
<proteinExistence type="predicted"/>
<gene>
    <name evidence="3" type="ORF">CSH63_24880</name>
</gene>
<evidence type="ECO:0000313" key="4">
    <source>
        <dbReference type="Proteomes" id="UP000267804"/>
    </source>
</evidence>
<dbReference type="AlphaFoldDB" id="A0A386WTH1"/>
<protein>
    <submittedName>
        <fullName evidence="3">Uncharacterized protein</fullName>
    </submittedName>
</protein>
<dbReference type="Proteomes" id="UP000267804">
    <property type="component" value="Chromosome"/>
</dbReference>
<keyword evidence="2" id="KW-0812">Transmembrane</keyword>